<keyword evidence="2" id="KW-0812">Transmembrane</keyword>
<evidence type="ECO:0000256" key="3">
    <source>
        <dbReference type="SAM" id="SignalP"/>
    </source>
</evidence>
<organism evidence="4">
    <name type="scientific">uncultured Armatimonadetes bacterium</name>
    <dbReference type="NCBI Taxonomy" id="157466"/>
    <lineage>
        <taxon>Bacteria</taxon>
        <taxon>Bacillati</taxon>
        <taxon>Armatimonadota</taxon>
        <taxon>environmental samples</taxon>
    </lineage>
</organism>
<proteinExistence type="predicted"/>
<keyword evidence="2" id="KW-0472">Membrane</keyword>
<keyword evidence="2" id="KW-1133">Transmembrane helix</keyword>
<evidence type="ECO:0000256" key="2">
    <source>
        <dbReference type="SAM" id="Phobius"/>
    </source>
</evidence>
<evidence type="ECO:0000313" key="4">
    <source>
        <dbReference type="EMBL" id="CAA9290785.1"/>
    </source>
</evidence>
<accession>A0A6J4JY83</accession>
<dbReference type="EMBL" id="CADCTO010000600">
    <property type="protein sequence ID" value="CAA9290785.1"/>
    <property type="molecule type" value="Genomic_DNA"/>
</dbReference>
<feature type="region of interest" description="Disordered" evidence="1">
    <location>
        <begin position="95"/>
        <end position="169"/>
    </location>
</feature>
<gene>
    <name evidence="4" type="ORF">AVDCRST_MAG63-4314</name>
</gene>
<reference evidence="4" key="1">
    <citation type="submission" date="2020-02" db="EMBL/GenBank/DDBJ databases">
        <authorList>
            <person name="Meier V. D."/>
        </authorList>
    </citation>
    <scope>NUCLEOTIDE SEQUENCE</scope>
    <source>
        <strain evidence="4">AVDCRST_MAG63</strain>
    </source>
</reference>
<sequence>MPGRSPRRLLRLVFLVVLLCWGRAPADAAPAAPSPVRGEGVVMYYRTHPGQTLDDVVRTLAANPRILRRLNRNKIGPRGEIAPYTLLTVPTNPENAGVVQGAVPPPAARRTDDPATPKAAATGAEGVRTPSAAPNPPAPGAAARPQPEPAPVAQAPGADTAGYETRPSPVVYDPRTAAPLGTVVGRLVGATLLVVLAIYGFLRLARRFGWEASLARAAAPKGRAARREDAAPPAAEPPLAFDELLRGAARPRDLPDPAAPRQNTPPFTLMGSGPEANTITGTKAFGPEPDDEDEDKNIPETSLEDALRRRRSRA</sequence>
<feature type="transmembrane region" description="Helical" evidence="2">
    <location>
        <begin position="183"/>
        <end position="202"/>
    </location>
</feature>
<evidence type="ECO:0008006" key="5">
    <source>
        <dbReference type="Google" id="ProtNLM"/>
    </source>
</evidence>
<feature type="compositionally biased region" description="Low complexity" evidence="1">
    <location>
        <begin position="140"/>
        <end position="158"/>
    </location>
</feature>
<feature type="region of interest" description="Disordered" evidence="1">
    <location>
        <begin position="250"/>
        <end position="314"/>
    </location>
</feature>
<dbReference type="AlphaFoldDB" id="A0A6J4JY83"/>
<name>A0A6J4JY83_9BACT</name>
<keyword evidence="3" id="KW-0732">Signal</keyword>
<feature type="chain" id="PRO_5026769776" description="LysM domain-containing protein" evidence="3">
    <location>
        <begin position="29"/>
        <end position="314"/>
    </location>
</feature>
<feature type="signal peptide" evidence="3">
    <location>
        <begin position="1"/>
        <end position="28"/>
    </location>
</feature>
<evidence type="ECO:0000256" key="1">
    <source>
        <dbReference type="SAM" id="MobiDB-lite"/>
    </source>
</evidence>
<protein>
    <recommendedName>
        <fullName evidence="5">LysM domain-containing protein</fullName>
    </recommendedName>
</protein>